<evidence type="ECO:0000256" key="1">
    <source>
        <dbReference type="ARBA" id="ARBA00022448"/>
    </source>
</evidence>
<dbReference type="PANTHER" id="PTHR30042">
    <property type="entry name" value="POTASSIUM-TRANSPORTING ATPASE C CHAIN"/>
    <property type="match status" value="1"/>
</dbReference>
<keyword evidence="2 11" id="KW-1003">Cell membrane</keyword>
<evidence type="ECO:0000256" key="7">
    <source>
        <dbReference type="ARBA" id="ARBA00022958"/>
    </source>
</evidence>
<keyword evidence="13" id="KW-1185">Reference proteome</keyword>
<evidence type="ECO:0000256" key="8">
    <source>
        <dbReference type="ARBA" id="ARBA00022989"/>
    </source>
</evidence>
<dbReference type="PIRSF" id="PIRSF001296">
    <property type="entry name" value="K_ATPase_KdpC"/>
    <property type="match status" value="1"/>
</dbReference>
<keyword evidence="1 11" id="KW-0813">Transport</keyword>
<evidence type="ECO:0000313" key="12">
    <source>
        <dbReference type="EMBL" id="QGA26355.1"/>
    </source>
</evidence>
<name>A0A5Q0Q8R6_9SPHI</name>
<proteinExistence type="inferred from homology"/>
<evidence type="ECO:0000256" key="11">
    <source>
        <dbReference type="HAMAP-Rule" id="MF_00276"/>
    </source>
</evidence>
<comment type="function">
    <text evidence="11">Part of the high-affinity ATP-driven potassium transport (or Kdp) system, which catalyzes the hydrolysis of ATP coupled with the electrogenic transport of potassium into the cytoplasm. This subunit acts as a catalytic chaperone that increases the ATP-binding affinity of the ATP-hydrolyzing subunit KdpB by the formation of a transient KdpB/KdpC/ATP ternary complex.</text>
</comment>
<keyword evidence="3 11" id="KW-0633">Potassium transport</keyword>
<evidence type="ECO:0000256" key="4">
    <source>
        <dbReference type="ARBA" id="ARBA00022692"/>
    </source>
</evidence>
<comment type="subcellular location">
    <subcellularLocation>
        <location evidence="11">Cell membrane</location>
        <topology evidence="11">Single-pass membrane protein</topology>
    </subcellularLocation>
</comment>
<protein>
    <recommendedName>
        <fullName evidence="11">Potassium-transporting ATPase KdpC subunit</fullName>
    </recommendedName>
    <alternativeName>
        <fullName evidence="11">ATP phosphohydrolase [potassium-transporting] C chain</fullName>
    </alternativeName>
    <alternativeName>
        <fullName evidence="11">Potassium-binding and translocating subunit C</fullName>
    </alternativeName>
    <alternativeName>
        <fullName evidence="11">Potassium-translocating ATPase C chain</fullName>
    </alternativeName>
</protein>
<evidence type="ECO:0000256" key="2">
    <source>
        <dbReference type="ARBA" id="ARBA00022475"/>
    </source>
</evidence>
<dbReference type="NCBIfam" id="TIGR00681">
    <property type="entry name" value="kdpC"/>
    <property type="match status" value="1"/>
</dbReference>
<comment type="similarity">
    <text evidence="11">Belongs to the KdpC family.</text>
</comment>
<evidence type="ECO:0000313" key="13">
    <source>
        <dbReference type="Proteomes" id="UP000326921"/>
    </source>
</evidence>
<evidence type="ECO:0000256" key="10">
    <source>
        <dbReference type="ARBA" id="ARBA00023136"/>
    </source>
</evidence>
<dbReference type="KEGG" id="sphe:GFH32_08450"/>
<gene>
    <name evidence="11 12" type="primary">kdpC</name>
    <name evidence="12" type="ORF">GFH32_08450</name>
</gene>
<keyword evidence="8 11" id="KW-1133">Transmembrane helix</keyword>
<evidence type="ECO:0000256" key="9">
    <source>
        <dbReference type="ARBA" id="ARBA00023065"/>
    </source>
</evidence>
<evidence type="ECO:0000256" key="5">
    <source>
        <dbReference type="ARBA" id="ARBA00022741"/>
    </source>
</evidence>
<dbReference type="NCBIfam" id="NF001454">
    <property type="entry name" value="PRK00315.1"/>
    <property type="match status" value="1"/>
</dbReference>
<dbReference type="PANTHER" id="PTHR30042:SF2">
    <property type="entry name" value="POTASSIUM-TRANSPORTING ATPASE KDPC SUBUNIT"/>
    <property type="match status" value="1"/>
</dbReference>
<dbReference type="GO" id="GO:0008556">
    <property type="term" value="F:P-type potassium transmembrane transporter activity"/>
    <property type="evidence" value="ECO:0007669"/>
    <property type="project" value="InterPro"/>
</dbReference>
<dbReference type="AlphaFoldDB" id="A0A5Q0Q8R6"/>
<dbReference type="EMBL" id="CP045652">
    <property type="protein sequence ID" value="QGA26355.1"/>
    <property type="molecule type" value="Genomic_DNA"/>
</dbReference>
<keyword evidence="9 11" id="KW-0406">Ion transport</keyword>
<accession>A0A5Q0Q8R6</accession>
<keyword evidence="4 11" id="KW-0812">Transmembrane</keyword>
<keyword evidence="6 11" id="KW-0067">ATP-binding</keyword>
<evidence type="ECO:0000256" key="3">
    <source>
        <dbReference type="ARBA" id="ARBA00022538"/>
    </source>
</evidence>
<evidence type="ECO:0000256" key="6">
    <source>
        <dbReference type="ARBA" id="ARBA00022840"/>
    </source>
</evidence>
<dbReference type="Pfam" id="PF02669">
    <property type="entry name" value="KdpC"/>
    <property type="match status" value="1"/>
</dbReference>
<sequence>MKNSIWIAIRLTLVSLVLFGVLYPLAIWAIAQAAPSQGRGERIEADGRSYYYHIGQSFTDTKYFQSRPSAVNYNASGSGASNKGPSNEDYLKEVEQRIDRFMEQNPGIKRSQVPAELLTASGSGLDPHISVASANVQVARVARARGISEAAVVDLINQHIEKPLWNLFGPAKIHLLSLNIALDKISKQTGGNHAD</sequence>
<reference evidence="12 13" key="1">
    <citation type="submission" date="2019-10" db="EMBL/GenBank/DDBJ databases">
        <authorList>
            <person name="Dong K."/>
        </authorList>
    </citation>
    <scope>NUCLEOTIDE SEQUENCE [LARGE SCALE GENOMIC DNA]</scope>
    <source>
        <strain evidence="13">dk4302</strain>
    </source>
</reference>
<keyword evidence="5 11" id="KW-0547">Nucleotide-binding</keyword>
<dbReference type="GO" id="GO:0005524">
    <property type="term" value="F:ATP binding"/>
    <property type="evidence" value="ECO:0007669"/>
    <property type="project" value="UniProtKB-UniRule"/>
</dbReference>
<dbReference type="GO" id="GO:0005886">
    <property type="term" value="C:plasma membrane"/>
    <property type="evidence" value="ECO:0007669"/>
    <property type="project" value="UniProtKB-SubCell"/>
</dbReference>
<keyword evidence="7 11" id="KW-0630">Potassium</keyword>
<dbReference type="InterPro" id="IPR003820">
    <property type="entry name" value="KdpC"/>
</dbReference>
<comment type="subunit">
    <text evidence="11">The system is composed of three essential subunits: KdpA, KdpB and KdpC.</text>
</comment>
<dbReference type="HAMAP" id="MF_00276">
    <property type="entry name" value="KdpC"/>
    <property type="match status" value="1"/>
</dbReference>
<organism evidence="12 13">
    <name type="scientific">Sphingobacterium zhuxiongii</name>
    <dbReference type="NCBI Taxonomy" id="2662364"/>
    <lineage>
        <taxon>Bacteria</taxon>
        <taxon>Pseudomonadati</taxon>
        <taxon>Bacteroidota</taxon>
        <taxon>Sphingobacteriia</taxon>
        <taxon>Sphingobacteriales</taxon>
        <taxon>Sphingobacteriaceae</taxon>
        <taxon>Sphingobacterium</taxon>
    </lineage>
</organism>
<keyword evidence="10 11" id="KW-0472">Membrane</keyword>
<dbReference type="RefSeq" id="WP_153511131.1">
    <property type="nucleotide sequence ID" value="NZ_CP045652.1"/>
</dbReference>
<dbReference type="Proteomes" id="UP000326921">
    <property type="component" value="Chromosome"/>
</dbReference>